<keyword evidence="2" id="KW-1185">Reference proteome</keyword>
<evidence type="ECO:0000313" key="2">
    <source>
        <dbReference type="Proteomes" id="UP000625551"/>
    </source>
</evidence>
<organism evidence="1 2">
    <name type="scientific">Pontibacter aquaedesilientis</name>
    <dbReference type="NCBI Taxonomy" id="2766980"/>
    <lineage>
        <taxon>Bacteria</taxon>
        <taxon>Pseudomonadati</taxon>
        <taxon>Bacteroidota</taxon>
        <taxon>Cytophagia</taxon>
        <taxon>Cytophagales</taxon>
        <taxon>Hymenobacteraceae</taxon>
        <taxon>Pontibacter</taxon>
    </lineage>
</organism>
<sequence>MERNLYLTISDMAMRFYFFFGGLLLLAAKGFSQPHVKGGTPESLLPLEEATTSKHDYVNFDVLQLSVGHGYSTSRIGPQALAPSWSFQVVYPYAFFREKHIRIGKEPLYMTAGLRAGRNRLVWKDTAWSPNSDGVLEPARNNRMGKSALRASYIGVLVLPFMQLGRFDQWTLMAGPALDYNIEGVLINRTENQGRRQLSSSRQVSRFSVPLHFQVSRVMNRTKTMSAGAFGSYYGQRFRHGSLSHIDQLVFGLNGAIIL</sequence>
<proteinExistence type="predicted"/>
<dbReference type="RefSeq" id="WP_191182979.1">
    <property type="nucleotide sequence ID" value="NZ_JACXAJ010000002.1"/>
</dbReference>
<evidence type="ECO:0008006" key="3">
    <source>
        <dbReference type="Google" id="ProtNLM"/>
    </source>
</evidence>
<comment type="caution">
    <text evidence="1">The sequence shown here is derived from an EMBL/GenBank/DDBJ whole genome shotgun (WGS) entry which is preliminary data.</text>
</comment>
<accession>A0ABR7XGV2</accession>
<reference evidence="1 2" key="1">
    <citation type="submission" date="2020-09" db="EMBL/GenBank/DDBJ databases">
        <title>Genome sequencing and assembly of Pontibacter sp.</title>
        <authorList>
            <person name="Chhetri G."/>
        </authorList>
    </citation>
    <scope>NUCLEOTIDE SEQUENCE [LARGE SCALE GENOMIC DNA]</scope>
    <source>
        <strain evidence="1 2">JH31</strain>
    </source>
</reference>
<dbReference type="Proteomes" id="UP000625551">
    <property type="component" value="Unassembled WGS sequence"/>
</dbReference>
<gene>
    <name evidence="1" type="ORF">H9Q13_06650</name>
</gene>
<name>A0ABR7XGV2_9BACT</name>
<protein>
    <recommendedName>
        <fullName evidence="3">Outer membrane protein beta-barrel domain-containing protein</fullName>
    </recommendedName>
</protein>
<dbReference type="EMBL" id="JACXAJ010000002">
    <property type="protein sequence ID" value="MBD1396838.1"/>
    <property type="molecule type" value="Genomic_DNA"/>
</dbReference>
<evidence type="ECO:0000313" key="1">
    <source>
        <dbReference type="EMBL" id="MBD1396838.1"/>
    </source>
</evidence>